<reference evidence="1 2" key="1">
    <citation type="submission" date="2017-11" db="EMBL/GenBank/DDBJ databases">
        <title>Draft genome sequence of magnetotactic bacterium Magnetospirillum kuznetsovii LBB-42.</title>
        <authorList>
            <person name="Grouzdev D.S."/>
            <person name="Rysina M.S."/>
            <person name="Baslerov R.V."/>
            <person name="Koziaeva V."/>
        </authorList>
    </citation>
    <scope>NUCLEOTIDE SEQUENCE [LARGE SCALE GENOMIC DNA]</scope>
    <source>
        <strain evidence="1 2">LBB-42</strain>
    </source>
</reference>
<protein>
    <submittedName>
        <fullName evidence="1">Uncharacterized protein</fullName>
    </submittedName>
</protein>
<comment type="caution">
    <text evidence="1">The sequence shown here is derived from an EMBL/GenBank/DDBJ whole genome shotgun (WGS) entry which is preliminary data.</text>
</comment>
<keyword evidence="2" id="KW-1185">Reference proteome</keyword>
<evidence type="ECO:0000313" key="1">
    <source>
        <dbReference type="EMBL" id="RAU22774.1"/>
    </source>
</evidence>
<proteinExistence type="predicted"/>
<evidence type="ECO:0000313" key="2">
    <source>
        <dbReference type="Proteomes" id="UP000251075"/>
    </source>
</evidence>
<organism evidence="1 2">
    <name type="scientific">Paramagnetospirillum kuznetsovii</name>
    <dbReference type="NCBI Taxonomy" id="2053833"/>
    <lineage>
        <taxon>Bacteria</taxon>
        <taxon>Pseudomonadati</taxon>
        <taxon>Pseudomonadota</taxon>
        <taxon>Alphaproteobacteria</taxon>
        <taxon>Rhodospirillales</taxon>
        <taxon>Magnetospirillaceae</taxon>
        <taxon>Paramagnetospirillum</taxon>
    </lineage>
</organism>
<gene>
    <name evidence="1" type="ORF">CU669_05125</name>
</gene>
<name>A0A364P0C5_9PROT</name>
<dbReference type="EMBL" id="PGTO01000003">
    <property type="protein sequence ID" value="RAU22774.1"/>
    <property type="molecule type" value="Genomic_DNA"/>
</dbReference>
<sequence>MNWDHPDRHKGAAPQDITDDRVQRVMDAVMARLDAPQATPKPNWIPRLANWWAEMIPAPRYAMPIVAALVLGLVVGQGLQTEAETSNLAVILSYSSVYAVGY</sequence>
<accession>A0A364P0C5</accession>
<dbReference type="AlphaFoldDB" id="A0A364P0C5"/>
<dbReference type="OrthoDB" id="7360764at2"/>
<dbReference type="RefSeq" id="WP_112142757.1">
    <property type="nucleotide sequence ID" value="NZ_PGTO01000003.1"/>
</dbReference>
<dbReference type="Proteomes" id="UP000251075">
    <property type="component" value="Unassembled WGS sequence"/>
</dbReference>